<dbReference type="HOGENOM" id="CLU_063450_1_0_5"/>
<keyword evidence="3" id="KW-1185">Reference proteome</keyword>
<accession>B8IGY1</accession>
<evidence type="ECO:0000313" key="2">
    <source>
        <dbReference type="EMBL" id="ACL57856.1"/>
    </source>
</evidence>
<feature type="domain" description="N-acetyltransferase" evidence="1">
    <location>
        <begin position="38"/>
        <end position="170"/>
    </location>
</feature>
<evidence type="ECO:0000313" key="3">
    <source>
        <dbReference type="Proteomes" id="UP000008207"/>
    </source>
</evidence>
<dbReference type="eggNOG" id="COG0454">
    <property type="taxonomic scope" value="Bacteria"/>
</dbReference>
<dbReference type="PANTHER" id="PTHR47237:SF2">
    <property type="entry name" value="BLL4206 PROTEIN"/>
    <property type="match status" value="1"/>
</dbReference>
<dbReference type="InterPro" id="IPR041496">
    <property type="entry name" value="YitH/HolE_GNAT"/>
</dbReference>
<organism evidence="2 3">
    <name type="scientific">Methylobacterium nodulans (strain LMG 21967 / CNCM I-2342 / ORS 2060)</name>
    <dbReference type="NCBI Taxonomy" id="460265"/>
    <lineage>
        <taxon>Bacteria</taxon>
        <taxon>Pseudomonadati</taxon>
        <taxon>Pseudomonadota</taxon>
        <taxon>Alphaproteobacteria</taxon>
        <taxon>Hyphomicrobiales</taxon>
        <taxon>Methylobacteriaceae</taxon>
        <taxon>Methylobacterium</taxon>
    </lineage>
</organism>
<dbReference type="SUPFAM" id="SSF55729">
    <property type="entry name" value="Acyl-CoA N-acyltransferases (Nat)"/>
    <property type="match status" value="1"/>
</dbReference>
<evidence type="ECO:0000259" key="1">
    <source>
        <dbReference type="PROSITE" id="PS51186"/>
    </source>
</evidence>
<name>B8IGY1_METNO</name>
<dbReference type="InterPro" id="IPR000182">
    <property type="entry name" value="GNAT_dom"/>
</dbReference>
<dbReference type="Gene3D" id="3.40.630.30">
    <property type="match status" value="1"/>
</dbReference>
<dbReference type="Gene3D" id="3.40.630.90">
    <property type="match status" value="1"/>
</dbReference>
<dbReference type="KEGG" id="mno:Mnod_2905"/>
<dbReference type="PROSITE" id="PS51186">
    <property type="entry name" value="GNAT"/>
    <property type="match status" value="1"/>
</dbReference>
<dbReference type="AlphaFoldDB" id="B8IGY1"/>
<dbReference type="Pfam" id="PF13508">
    <property type="entry name" value="Acetyltransf_7"/>
    <property type="match status" value="1"/>
</dbReference>
<dbReference type="STRING" id="460265.Mnod_2905"/>
<gene>
    <name evidence="2" type="ordered locus">Mnod_2905</name>
</gene>
<dbReference type="EMBL" id="CP001349">
    <property type="protein sequence ID" value="ACL57856.1"/>
    <property type="molecule type" value="Genomic_DNA"/>
</dbReference>
<dbReference type="OrthoDB" id="8453373at2"/>
<dbReference type="GO" id="GO:0016747">
    <property type="term" value="F:acyltransferase activity, transferring groups other than amino-acyl groups"/>
    <property type="evidence" value="ECO:0007669"/>
    <property type="project" value="InterPro"/>
</dbReference>
<proteinExistence type="predicted"/>
<reference evidence="2 3" key="1">
    <citation type="submission" date="2009-01" db="EMBL/GenBank/DDBJ databases">
        <title>Complete sequence of chromosome of Methylobacterium nodulans ORS 2060.</title>
        <authorList>
            <consortium name="US DOE Joint Genome Institute"/>
            <person name="Lucas S."/>
            <person name="Copeland A."/>
            <person name="Lapidus A."/>
            <person name="Glavina del Rio T."/>
            <person name="Dalin E."/>
            <person name="Tice H."/>
            <person name="Bruce D."/>
            <person name="Goodwin L."/>
            <person name="Pitluck S."/>
            <person name="Sims D."/>
            <person name="Brettin T."/>
            <person name="Detter J.C."/>
            <person name="Han C."/>
            <person name="Larimer F."/>
            <person name="Land M."/>
            <person name="Hauser L."/>
            <person name="Kyrpides N."/>
            <person name="Ivanova N."/>
            <person name="Marx C.J."/>
            <person name="Richardson P."/>
        </authorList>
    </citation>
    <scope>NUCLEOTIDE SEQUENCE [LARGE SCALE GENOMIC DNA]</scope>
    <source>
        <strain evidence="3">LMG 21967 / CNCM I-2342 / ORS 2060</strain>
    </source>
</reference>
<dbReference type="CDD" id="cd04301">
    <property type="entry name" value="NAT_SF"/>
    <property type="match status" value="1"/>
</dbReference>
<dbReference type="InterPro" id="IPR016181">
    <property type="entry name" value="Acyl_CoA_acyltransferase"/>
</dbReference>
<sequence>MAAGDRLGLIPLAETCRASAAGRPVARNESILLETFALTAVDIAEVDPDALHALSIGVRWPHRADDWRMLIAAGRGIAALDEIGRIVGTAMWFPYSDTFATVGMVITSPRLQALGAGRWLMERVLAATGARALGLNATRAAHRLYRSLGFVDEATVYQCNGDAVMPDSAPPPPGTLVRAVESADLDALIMLDARAFGTQRSDLLPRLLAASTGTVLLRGGLIAAFALCRPFGRGHVIGPLVASCDADAIAVARPHVAAHAGRFLRLDTRQKTGPFAEFLMRSGLPVCDTVTTMSLGRPWLARGTGGPGTMPITYALASQALS</sequence>
<dbReference type="InterPro" id="IPR052729">
    <property type="entry name" value="Acyl/Acetyltrans_Enzymes"/>
</dbReference>
<protein>
    <submittedName>
        <fullName evidence="2">GCN5-related N-acetyltransferase</fullName>
    </submittedName>
</protein>
<dbReference type="Proteomes" id="UP000008207">
    <property type="component" value="Chromosome"/>
</dbReference>
<keyword evidence="2" id="KW-0808">Transferase</keyword>
<dbReference type="Pfam" id="PF18014">
    <property type="entry name" value="Acetyltransf_18"/>
    <property type="match status" value="1"/>
</dbReference>
<dbReference type="PANTHER" id="PTHR47237">
    <property type="entry name" value="SLL0310 PROTEIN"/>
    <property type="match status" value="1"/>
</dbReference>